<accession>A0A508WZM3</accession>
<feature type="region of interest" description="Disordered" evidence="1">
    <location>
        <begin position="17"/>
        <end position="36"/>
    </location>
</feature>
<dbReference type="Proteomes" id="UP000507954">
    <property type="component" value="Unassembled WGS sequence"/>
</dbReference>
<sequence length="90" mass="9654">MAILTGATRHKPTALCAEKTSNSWPSRHTPSSARAFVSTSDNARLARAVEKAAVARNAAEAGEKRVQMLLTLSVRDGTGRPPMNRPWLVG</sequence>
<gene>
    <name evidence="2" type="ORF">EMEDMD4_470040</name>
</gene>
<organism evidence="2">
    <name type="scientific">Sinorhizobium medicae</name>
    <dbReference type="NCBI Taxonomy" id="110321"/>
    <lineage>
        <taxon>Bacteria</taxon>
        <taxon>Pseudomonadati</taxon>
        <taxon>Pseudomonadota</taxon>
        <taxon>Alphaproteobacteria</taxon>
        <taxon>Hyphomicrobiales</taxon>
        <taxon>Rhizobiaceae</taxon>
        <taxon>Sinorhizobium/Ensifer group</taxon>
        <taxon>Sinorhizobium</taxon>
    </lineage>
</organism>
<protein>
    <submittedName>
        <fullName evidence="2">Uncharacterized protein</fullName>
    </submittedName>
</protein>
<dbReference type="AlphaFoldDB" id="A0A508WZM3"/>
<proteinExistence type="predicted"/>
<reference evidence="2" key="1">
    <citation type="submission" date="2019-06" db="EMBL/GenBank/DDBJ databases">
        <authorList>
            <person name="Le Quere A."/>
            <person name="Colella S."/>
        </authorList>
    </citation>
    <scope>NUCLEOTIDE SEQUENCE</scope>
    <source>
        <strain evidence="2">EmedicaeMD41</strain>
    </source>
</reference>
<evidence type="ECO:0000313" key="2">
    <source>
        <dbReference type="EMBL" id="VTZ62988.1"/>
    </source>
</evidence>
<evidence type="ECO:0000256" key="1">
    <source>
        <dbReference type="SAM" id="MobiDB-lite"/>
    </source>
</evidence>
<name>A0A508WZM3_9HYPH</name>
<feature type="compositionally biased region" description="Polar residues" evidence="1">
    <location>
        <begin position="19"/>
        <end position="36"/>
    </location>
</feature>
<dbReference type="EMBL" id="CABFNB010000114">
    <property type="protein sequence ID" value="VTZ62988.1"/>
    <property type="molecule type" value="Genomic_DNA"/>
</dbReference>